<protein>
    <recommendedName>
        <fullName evidence="3">Berberine/berberine-like domain-containing protein</fullName>
    </recommendedName>
</protein>
<reference evidence="1" key="1">
    <citation type="journal article" date="2020" name="Stud. Mycol.">
        <title>101 Dothideomycetes genomes: a test case for predicting lifestyles and emergence of pathogens.</title>
        <authorList>
            <person name="Haridas S."/>
            <person name="Albert R."/>
            <person name="Binder M."/>
            <person name="Bloem J."/>
            <person name="Labutti K."/>
            <person name="Salamov A."/>
            <person name="Andreopoulos B."/>
            <person name="Baker S."/>
            <person name="Barry K."/>
            <person name="Bills G."/>
            <person name="Bluhm B."/>
            <person name="Cannon C."/>
            <person name="Castanera R."/>
            <person name="Culley D."/>
            <person name="Daum C."/>
            <person name="Ezra D."/>
            <person name="Gonzalez J."/>
            <person name="Henrissat B."/>
            <person name="Kuo A."/>
            <person name="Liang C."/>
            <person name="Lipzen A."/>
            <person name="Lutzoni F."/>
            <person name="Magnuson J."/>
            <person name="Mondo S."/>
            <person name="Nolan M."/>
            <person name="Ohm R."/>
            <person name="Pangilinan J."/>
            <person name="Park H.-J."/>
            <person name="Ramirez L."/>
            <person name="Alfaro M."/>
            <person name="Sun H."/>
            <person name="Tritt A."/>
            <person name="Yoshinaga Y."/>
            <person name="Zwiers L.-H."/>
            <person name="Turgeon B."/>
            <person name="Goodwin S."/>
            <person name="Spatafora J."/>
            <person name="Crous P."/>
            <person name="Grigoriev I."/>
        </authorList>
    </citation>
    <scope>NUCLEOTIDE SEQUENCE</scope>
    <source>
        <strain evidence="1">CBS 627.86</strain>
    </source>
</reference>
<proteinExistence type="predicted"/>
<accession>A0A6A5YWQ4</accession>
<sequence>MGSVNSIVYTKAETEPAAFRRFTTIQPAYMNTLRELSLIELTLEQDALNENGLWYGIQAMRTLKDTCRQQGKPASCESVQNHAGIVRCLTFHPIVPTVISKSPFLQSAIPTPISSPKPIIIRQITRTWKDDKDTAAVEAAAVQRISDVEAAAQEEGMQTGYTYLNYAHSGQKVFGEGDRLRQLIDVSKRYDPDGIVQKCVPGGFKLS</sequence>
<evidence type="ECO:0000313" key="1">
    <source>
        <dbReference type="EMBL" id="KAF2111293.1"/>
    </source>
</evidence>
<gene>
    <name evidence="1" type="ORF">BDV96DRAFT_603398</name>
</gene>
<keyword evidence="2" id="KW-1185">Reference proteome</keyword>
<dbReference type="OrthoDB" id="2151789at2759"/>
<evidence type="ECO:0008006" key="3">
    <source>
        <dbReference type="Google" id="ProtNLM"/>
    </source>
</evidence>
<evidence type="ECO:0000313" key="2">
    <source>
        <dbReference type="Proteomes" id="UP000799770"/>
    </source>
</evidence>
<dbReference type="Proteomes" id="UP000799770">
    <property type="component" value="Unassembled WGS sequence"/>
</dbReference>
<name>A0A6A5YWQ4_9PLEO</name>
<organism evidence="1 2">
    <name type="scientific">Lophiotrema nucula</name>
    <dbReference type="NCBI Taxonomy" id="690887"/>
    <lineage>
        <taxon>Eukaryota</taxon>
        <taxon>Fungi</taxon>
        <taxon>Dikarya</taxon>
        <taxon>Ascomycota</taxon>
        <taxon>Pezizomycotina</taxon>
        <taxon>Dothideomycetes</taxon>
        <taxon>Pleosporomycetidae</taxon>
        <taxon>Pleosporales</taxon>
        <taxon>Lophiotremataceae</taxon>
        <taxon>Lophiotrema</taxon>
    </lineage>
</organism>
<dbReference type="EMBL" id="ML977335">
    <property type="protein sequence ID" value="KAF2111293.1"/>
    <property type="molecule type" value="Genomic_DNA"/>
</dbReference>
<dbReference type="AlphaFoldDB" id="A0A6A5YWQ4"/>